<dbReference type="RefSeq" id="WP_015542337.1">
    <property type="nucleotide sequence ID" value="NZ_CABJFK010000006.1"/>
</dbReference>
<organism evidence="1 2">
    <name type="scientific">Blautia obeum</name>
    <dbReference type="NCBI Taxonomy" id="40520"/>
    <lineage>
        <taxon>Bacteria</taxon>
        <taxon>Bacillati</taxon>
        <taxon>Bacillota</taxon>
        <taxon>Clostridia</taxon>
        <taxon>Lachnospirales</taxon>
        <taxon>Lachnospiraceae</taxon>
        <taxon>Blautia</taxon>
    </lineage>
</organism>
<sequence length="322" mass="37500">MILTEEKNYTISLEKEESDSENGLTGNTIELEFSNKELLHEIITCGMPIQRLTIAYPEKKRLEMLYKVFLVEMALDTEGDRLKKSQKTAYLDSSEKSVISYYMGMFFTKLLSHRLYGDEYLTHLNLIKKMDHSEYNDFFASEWRPEMVGYNPVDRSWSAWEAKGGSNRREQALKKGTQQLEAIGTLNGVKPDPAVVCMTYYDHSYLCGILRQASGKADGEPVQFHTEDYFEAYYHPIRELFFDRESNLRLYDSFAEVTFTIPYFSDNQEQTEERRIQIGMSRELLQKLMDADYKVIAEMRKKADKEKCPEGAYMGADGIYIR</sequence>
<name>A0A414J656_9FIRM</name>
<proteinExistence type="predicted"/>
<dbReference type="EMBL" id="QSKF01000006">
    <property type="protein sequence ID" value="RHE39857.1"/>
    <property type="molecule type" value="Genomic_DNA"/>
</dbReference>
<evidence type="ECO:0000313" key="2">
    <source>
        <dbReference type="Proteomes" id="UP000283745"/>
    </source>
</evidence>
<dbReference type="AlphaFoldDB" id="A0A414J656"/>
<accession>A0A414J656</accession>
<reference evidence="1 2" key="1">
    <citation type="submission" date="2018-08" db="EMBL/GenBank/DDBJ databases">
        <title>A genome reference for cultivated species of the human gut microbiota.</title>
        <authorList>
            <person name="Zou Y."/>
            <person name="Xue W."/>
            <person name="Luo G."/>
        </authorList>
    </citation>
    <scope>NUCLEOTIDE SEQUENCE [LARGE SCALE GENOMIC DNA]</scope>
    <source>
        <strain evidence="1 2">AM28-23</strain>
    </source>
</reference>
<evidence type="ECO:0000313" key="1">
    <source>
        <dbReference type="EMBL" id="RHE39857.1"/>
    </source>
</evidence>
<dbReference type="Proteomes" id="UP000283745">
    <property type="component" value="Unassembled WGS sequence"/>
</dbReference>
<comment type="caution">
    <text evidence="1">The sequence shown here is derived from an EMBL/GenBank/DDBJ whole genome shotgun (WGS) entry which is preliminary data.</text>
</comment>
<protein>
    <submittedName>
        <fullName evidence="1">Uncharacterized protein</fullName>
    </submittedName>
</protein>
<gene>
    <name evidence="1" type="ORF">DW740_08805</name>
</gene>